<name>A0A366L0Z0_9SPHI</name>
<keyword evidence="1" id="KW-0472">Membrane</keyword>
<sequence length="135" mass="15429">MNWEIISGICAIVGVGYLIYQFTFLPKKESDESKLALAAKIGTSQQLIRNLIAELKAYALLHGESELFSDRLTVGGYIRYLGDMERIELSDDMYRKLKEIDLSKDMIVSMSDSLSQQILSFNKSMAYFKTSFKYK</sequence>
<keyword evidence="1" id="KW-1133">Transmembrane helix</keyword>
<evidence type="ECO:0000256" key="1">
    <source>
        <dbReference type="SAM" id="Phobius"/>
    </source>
</evidence>
<organism evidence="2 3">
    <name type="scientific">Pedobacter miscanthi</name>
    <dbReference type="NCBI Taxonomy" id="2259170"/>
    <lineage>
        <taxon>Bacteria</taxon>
        <taxon>Pseudomonadati</taxon>
        <taxon>Bacteroidota</taxon>
        <taxon>Sphingobacteriia</taxon>
        <taxon>Sphingobacteriales</taxon>
        <taxon>Sphingobacteriaceae</taxon>
        <taxon>Pedobacter</taxon>
    </lineage>
</organism>
<evidence type="ECO:0000313" key="3">
    <source>
        <dbReference type="Proteomes" id="UP000252081"/>
    </source>
</evidence>
<dbReference type="RefSeq" id="WP_113949385.1">
    <property type="nucleotide sequence ID" value="NZ_QNQU01000010.1"/>
</dbReference>
<keyword evidence="1" id="KW-0812">Transmembrane</keyword>
<gene>
    <name evidence="2" type="ORF">DRW42_13730</name>
</gene>
<protein>
    <submittedName>
        <fullName evidence="2">Uncharacterized protein</fullName>
    </submittedName>
</protein>
<keyword evidence="3" id="KW-1185">Reference proteome</keyword>
<comment type="caution">
    <text evidence="2">The sequence shown here is derived from an EMBL/GenBank/DDBJ whole genome shotgun (WGS) entry which is preliminary data.</text>
</comment>
<dbReference type="Proteomes" id="UP000252081">
    <property type="component" value="Unassembled WGS sequence"/>
</dbReference>
<proteinExistence type="predicted"/>
<reference evidence="2 3" key="1">
    <citation type="submission" date="2018-07" db="EMBL/GenBank/DDBJ databases">
        <title>A draft genome of a endophytic bacteria, a new species of Pedobacter.</title>
        <authorList>
            <person name="Zhang Z.D."/>
            <person name="Chen Z.J."/>
        </authorList>
    </citation>
    <scope>NUCLEOTIDE SEQUENCE [LARGE SCALE GENOMIC DNA]</scope>
    <source>
        <strain evidence="2 3">RS10</strain>
    </source>
</reference>
<dbReference type="EMBL" id="QNQU01000010">
    <property type="protein sequence ID" value="RBQ06822.1"/>
    <property type="molecule type" value="Genomic_DNA"/>
</dbReference>
<evidence type="ECO:0000313" key="2">
    <source>
        <dbReference type="EMBL" id="RBQ06822.1"/>
    </source>
</evidence>
<feature type="transmembrane region" description="Helical" evidence="1">
    <location>
        <begin position="6"/>
        <end position="25"/>
    </location>
</feature>
<dbReference type="AlphaFoldDB" id="A0A366L0Z0"/>
<accession>A0A366L0Z0</accession>